<name>A0A2Z7AX75_9LAMI</name>
<dbReference type="SUPFAM" id="SSF52743">
    <property type="entry name" value="Subtilisin-like"/>
    <property type="match status" value="1"/>
</dbReference>
<keyword evidence="5" id="KW-0720">Serine protease</keyword>
<dbReference type="OrthoDB" id="4806556at2759"/>
<dbReference type="InterPro" id="IPR036852">
    <property type="entry name" value="Peptidase_S8/S53_dom_sf"/>
</dbReference>
<feature type="domain" description="Subtilisin-like protease fibronectin type-III" evidence="9">
    <location>
        <begin position="399"/>
        <end position="502"/>
    </location>
</feature>
<protein>
    <submittedName>
        <fullName evidence="10">Subtilisin-like protease</fullName>
    </submittedName>
</protein>
<feature type="signal peptide" evidence="7">
    <location>
        <begin position="1"/>
        <end position="26"/>
    </location>
</feature>
<dbReference type="Gene3D" id="3.50.30.30">
    <property type="match status" value="1"/>
</dbReference>
<evidence type="ECO:0000313" key="11">
    <source>
        <dbReference type="Proteomes" id="UP000250235"/>
    </source>
</evidence>
<dbReference type="AlphaFoldDB" id="A0A2Z7AX75"/>
<keyword evidence="4" id="KW-0378">Hydrolase</keyword>
<evidence type="ECO:0000256" key="2">
    <source>
        <dbReference type="ARBA" id="ARBA00022670"/>
    </source>
</evidence>
<feature type="chain" id="PRO_5016444835" evidence="7">
    <location>
        <begin position="27"/>
        <end position="510"/>
    </location>
</feature>
<proteinExistence type="inferred from homology"/>
<dbReference type="CDD" id="cd02120">
    <property type="entry name" value="PA_subtilisin_like"/>
    <property type="match status" value="1"/>
</dbReference>
<dbReference type="Gene3D" id="3.40.50.200">
    <property type="entry name" value="Peptidase S8/S53 domain"/>
    <property type="match status" value="1"/>
</dbReference>
<comment type="caution">
    <text evidence="6">Lacks conserved residue(s) required for the propagation of feature annotation.</text>
</comment>
<dbReference type="InterPro" id="IPR023828">
    <property type="entry name" value="Peptidase_S8_Ser-AS"/>
</dbReference>
<dbReference type="Pfam" id="PF00082">
    <property type="entry name" value="Peptidase_S8"/>
    <property type="match status" value="1"/>
</dbReference>
<dbReference type="InterPro" id="IPR041469">
    <property type="entry name" value="Subtilisin-like_FN3"/>
</dbReference>
<keyword evidence="2 10" id="KW-0645">Protease</keyword>
<keyword evidence="3 7" id="KW-0732">Signal</keyword>
<evidence type="ECO:0000256" key="6">
    <source>
        <dbReference type="PROSITE-ProRule" id="PRU01240"/>
    </source>
</evidence>
<evidence type="ECO:0000256" key="7">
    <source>
        <dbReference type="SAM" id="SignalP"/>
    </source>
</evidence>
<dbReference type="PANTHER" id="PTHR10795">
    <property type="entry name" value="PROPROTEIN CONVERTASE SUBTILISIN/KEXIN"/>
    <property type="match status" value="1"/>
</dbReference>
<dbReference type="Pfam" id="PF17766">
    <property type="entry name" value="fn3_6"/>
    <property type="match status" value="1"/>
</dbReference>
<gene>
    <name evidence="10" type="ORF">F511_36607</name>
</gene>
<evidence type="ECO:0000259" key="8">
    <source>
        <dbReference type="Pfam" id="PF00082"/>
    </source>
</evidence>
<evidence type="ECO:0000313" key="10">
    <source>
        <dbReference type="EMBL" id="KZV26491.1"/>
    </source>
</evidence>
<sequence>MGLLRSVPLILFFWCLLFHHVYRSWAQRSTYIVHMDKSSMRIAGLGAREKGILVSVSAGNRGPSIASLLGGIPWAVMVASGTIDRWFAGIITLGNGKTITGWSTFPGRASIRNQAIIYNKTLSACNSTRLFAEVPLGVGIIICNQTYETAEFSTIMSYLTDSDVPAAIIISEEPIAFRSTSFPHPAVVISPSQATRDFIKYVSNSSGTQRATIDFQITILGTEPRAAPAVSDFSSRGPARSFQGILKPDIMAPGTLILAAYNPQVGRTRIGRGISLASDYTLSSGTSMACPHISGIAALLKAAHPDWSPAAIQSAMMTTASQLDNTKQPIKDAGILYQVATPLAMGAGHVDPNRALDPGLVYDATPQDLANLVCAMNYTREQTLTIIRSGYNCSNPSMDLNYPSFIALYNFDERDIPLTRKFRRTVTNVGDGPATYRVQVETPANSTVKISPTVLVFKNKYDKRSFSLTIKYRSDQDFNEKAGSVTWIDDSGKHTVRSPLVVSPGWDNFH</sequence>
<evidence type="ECO:0000256" key="3">
    <source>
        <dbReference type="ARBA" id="ARBA00022729"/>
    </source>
</evidence>
<evidence type="ECO:0000256" key="5">
    <source>
        <dbReference type="ARBA" id="ARBA00022825"/>
    </source>
</evidence>
<dbReference type="GO" id="GO:0006508">
    <property type="term" value="P:proteolysis"/>
    <property type="evidence" value="ECO:0007669"/>
    <property type="project" value="UniProtKB-KW"/>
</dbReference>
<feature type="domain" description="Peptidase S8/S53" evidence="8">
    <location>
        <begin position="41"/>
        <end position="323"/>
    </location>
</feature>
<comment type="similarity">
    <text evidence="1 6">Belongs to the peptidase S8 family.</text>
</comment>
<evidence type="ECO:0000256" key="1">
    <source>
        <dbReference type="ARBA" id="ARBA00011073"/>
    </source>
</evidence>
<dbReference type="InterPro" id="IPR045051">
    <property type="entry name" value="SBT"/>
</dbReference>
<keyword evidence="11" id="KW-1185">Reference proteome</keyword>
<dbReference type="GO" id="GO:0004252">
    <property type="term" value="F:serine-type endopeptidase activity"/>
    <property type="evidence" value="ECO:0007669"/>
    <property type="project" value="InterPro"/>
</dbReference>
<evidence type="ECO:0000256" key="4">
    <source>
        <dbReference type="ARBA" id="ARBA00022801"/>
    </source>
</evidence>
<dbReference type="InterPro" id="IPR000209">
    <property type="entry name" value="Peptidase_S8/S53_dom"/>
</dbReference>
<dbReference type="PROSITE" id="PS00138">
    <property type="entry name" value="SUBTILASE_SER"/>
    <property type="match status" value="1"/>
</dbReference>
<dbReference type="Proteomes" id="UP000250235">
    <property type="component" value="Unassembled WGS sequence"/>
</dbReference>
<dbReference type="Gene3D" id="2.60.40.2310">
    <property type="match status" value="1"/>
</dbReference>
<dbReference type="PROSITE" id="PS51892">
    <property type="entry name" value="SUBTILASE"/>
    <property type="match status" value="1"/>
</dbReference>
<accession>A0A2Z7AX75</accession>
<organism evidence="10 11">
    <name type="scientific">Dorcoceras hygrometricum</name>
    <dbReference type="NCBI Taxonomy" id="472368"/>
    <lineage>
        <taxon>Eukaryota</taxon>
        <taxon>Viridiplantae</taxon>
        <taxon>Streptophyta</taxon>
        <taxon>Embryophyta</taxon>
        <taxon>Tracheophyta</taxon>
        <taxon>Spermatophyta</taxon>
        <taxon>Magnoliopsida</taxon>
        <taxon>eudicotyledons</taxon>
        <taxon>Gunneridae</taxon>
        <taxon>Pentapetalae</taxon>
        <taxon>asterids</taxon>
        <taxon>lamiids</taxon>
        <taxon>Lamiales</taxon>
        <taxon>Gesneriaceae</taxon>
        <taxon>Didymocarpoideae</taxon>
        <taxon>Trichosporeae</taxon>
        <taxon>Loxocarpinae</taxon>
        <taxon>Dorcoceras</taxon>
    </lineage>
</organism>
<reference evidence="10 11" key="1">
    <citation type="journal article" date="2015" name="Proc. Natl. Acad. Sci. U.S.A.">
        <title>The resurrection genome of Boea hygrometrica: A blueprint for survival of dehydration.</title>
        <authorList>
            <person name="Xiao L."/>
            <person name="Yang G."/>
            <person name="Zhang L."/>
            <person name="Yang X."/>
            <person name="Zhao S."/>
            <person name="Ji Z."/>
            <person name="Zhou Q."/>
            <person name="Hu M."/>
            <person name="Wang Y."/>
            <person name="Chen M."/>
            <person name="Xu Y."/>
            <person name="Jin H."/>
            <person name="Xiao X."/>
            <person name="Hu G."/>
            <person name="Bao F."/>
            <person name="Hu Y."/>
            <person name="Wan P."/>
            <person name="Li L."/>
            <person name="Deng X."/>
            <person name="Kuang T."/>
            <person name="Xiang C."/>
            <person name="Zhu J.K."/>
            <person name="Oliver M.J."/>
            <person name="He Y."/>
        </authorList>
    </citation>
    <scope>NUCLEOTIDE SEQUENCE [LARGE SCALE GENOMIC DNA]</scope>
    <source>
        <strain evidence="11">cv. XS01</strain>
    </source>
</reference>
<dbReference type="EMBL" id="KV011223">
    <property type="protein sequence ID" value="KZV26491.1"/>
    <property type="molecule type" value="Genomic_DNA"/>
</dbReference>
<evidence type="ECO:0000259" key="9">
    <source>
        <dbReference type="Pfam" id="PF17766"/>
    </source>
</evidence>